<protein>
    <recommendedName>
        <fullName evidence="4">Chitin-binding type-2 domain-containing protein</fullName>
    </recommendedName>
</protein>
<evidence type="ECO:0000313" key="2">
    <source>
        <dbReference type="EMBL" id="VVC91680.1"/>
    </source>
</evidence>
<evidence type="ECO:0008006" key="4">
    <source>
        <dbReference type="Google" id="ProtNLM"/>
    </source>
</evidence>
<sequence>MVFKEKEIKNIFLLHLAAIIVISMTLVDATNFDCKGKGFYCLNSTHFMICVDLGYGVSTTVDDFVIPCPPPSLCIETNEFECEYHYITTTVKPILPSEPNSNVEITTSSFIEDIDYTTFYPPWYV</sequence>
<feature type="non-terminal residue" evidence="2">
    <location>
        <position position="125"/>
    </location>
</feature>
<accession>A0A5E4Q0E9</accession>
<organism evidence="2 3">
    <name type="scientific">Leptidea sinapis</name>
    <dbReference type="NCBI Taxonomy" id="189913"/>
    <lineage>
        <taxon>Eukaryota</taxon>
        <taxon>Metazoa</taxon>
        <taxon>Ecdysozoa</taxon>
        <taxon>Arthropoda</taxon>
        <taxon>Hexapoda</taxon>
        <taxon>Insecta</taxon>
        <taxon>Pterygota</taxon>
        <taxon>Neoptera</taxon>
        <taxon>Endopterygota</taxon>
        <taxon>Lepidoptera</taxon>
        <taxon>Glossata</taxon>
        <taxon>Ditrysia</taxon>
        <taxon>Papilionoidea</taxon>
        <taxon>Pieridae</taxon>
        <taxon>Dismorphiinae</taxon>
        <taxon>Leptidea</taxon>
    </lineage>
</organism>
<feature type="signal peptide" evidence="1">
    <location>
        <begin position="1"/>
        <end position="29"/>
    </location>
</feature>
<dbReference type="AlphaFoldDB" id="A0A5E4Q0E9"/>
<gene>
    <name evidence="2" type="ORF">LSINAPIS_LOCUS4300</name>
</gene>
<dbReference type="Proteomes" id="UP000324832">
    <property type="component" value="Unassembled WGS sequence"/>
</dbReference>
<name>A0A5E4Q0E9_9NEOP</name>
<keyword evidence="1" id="KW-0732">Signal</keyword>
<evidence type="ECO:0000313" key="3">
    <source>
        <dbReference type="Proteomes" id="UP000324832"/>
    </source>
</evidence>
<evidence type="ECO:0000256" key="1">
    <source>
        <dbReference type="SAM" id="SignalP"/>
    </source>
</evidence>
<dbReference type="EMBL" id="FZQP02001114">
    <property type="protein sequence ID" value="VVC91680.1"/>
    <property type="molecule type" value="Genomic_DNA"/>
</dbReference>
<keyword evidence="3" id="KW-1185">Reference proteome</keyword>
<feature type="chain" id="PRO_5022928181" description="Chitin-binding type-2 domain-containing protein" evidence="1">
    <location>
        <begin position="30"/>
        <end position="125"/>
    </location>
</feature>
<proteinExistence type="predicted"/>
<reference evidence="2 3" key="1">
    <citation type="submission" date="2017-07" db="EMBL/GenBank/DDBJ databases">
        <authorList>
            <person name="Talla V."/>
            <person name="Backstrom N."/>
        </authorList>
    </citation>
    <scope>NUCLEOTIDE SEQUENCE [LARGE SCALE GENOMIC DNA]</scope>
</reference>